<dbReference type="GO" id="GO:0015606">
    <property type="term" value="F:spermidine transmembrane transporter activity"/>
    <property type="evidence" value="ECO:0007669"/>
    <property type="project" value="TreeGrafter"/>
</dbReference>
<feature type="transmembrane region" description="Helical" evidence="6">
    <location>
        <begin position="414"/>
        <end position="436"/>
    </location>
</feature>
<keyword evidence="9" id="KW-1185">Reference proteome</keyword>
<evidence type="ECO:0000256" key="3">
    <source>
        <dbReference type="ARBA" id="ARBA00022989"/>
    </source>
</evidence>
<feature type="transmembrane region" description="Helical" evidence="6">
    <location>
        <begin position="262"/>
        <end position="286"/>
    </location>
</feature>
<feature type="transmembrane region" description="Helical" evidence="6">
    <location>
        <begin position="347"/>
        <end position="368"/>
    </location>
</feature>
<evidence type="ECO:0000256" key="6">
    <source>
        <dbReference type="SAM" id="Phobius"/>
    </source>
</evidence>
<feature type="transmembrane region" description="Helical" evidence="6">
    <location>
        <begin position="136"/>
        <end position="156"/>
    </location>
</feature>
<dbReference type="PANTHER" id="PTHR23502">
    <property type="entry name" value="MAJOR FACILITATOR SUPERFAMILY"/>
    <property type="match status" value="1"/>
</dbReference>
<keyword evidence="4 6" id="KW-0472">Membrane</keyword>
<feature type="region of interest" description="Disordered" evidence="5">
    <location>
        <begin position="1"/>
        <end position="24"/>
    </location>
</feature>
<evidence type="ECO:0000313" key="9">
    <source>
        <dbReference type="Proteomes" id="UP001302745"/>
    </source>
</evidence>
<dbReference type="GO" id="GO:0000297">
    <property type="term" value="F:spermine transmembrane transporter activity"/>
    <property type="evidence" value="ECO:0007669"/>
    <property type="project" value="TreeGrafter"/>
</dbReference>
<feature type="transmembrane region" description="Helical" evidence="6">
    <location>
        <begin position="78"/>
        <end position="98"/>
    </location>
</feature>
<comment type="subcellular location">
    <subcellularLocation>
        <location evidence="1">Membrane</location>
        <topology evidence="1">Multi-pass membrane protein</topology>
    </subcellularLocation>
</comment>
<dbReference type="PROSITE" id="PS00216">
    <property type="entry name" value="SUGAR_TRANSPORT_1"/>
    <property type="match status" value="1"/>
</dbReference>
<dbReference type="SUPFAM" id="SSF103473">
    <property type="entry name" value="MFS general substrate transporter"/>
    <property type="match status" value="1"/>
</dbReference>
<dbReference type="PROSITE" id="PS50850">
    <property type="entry name" value="MFS"/>
    <property type="match status" value="1"/>
</dbReference>
<dbReference type="Gene3D" id="1.20.1250.20">
    <property type="entry name" value="MFS general substrate transporter like domains"/>
    <property type="match status" value="1"/>
</dbReference>
<dbReference type="GO" id="GO:0005886">
    <property type="term" value="C:plasma membrane"/>
    <property type="evidence" value="ECO:0007669"/>
    <property type="project" value="TreeGrafter"/>
</dbReference>
<evidence type="ECO:0000256" key="4">
    <source>
        <dbReference type="ARBA" id="ARBA00023136"/>
    </source>
</evidence>
<dbReference type="InterPro" id="IPR005829">
    <property type="entry name" value="Sugar_transporter_CS"/>
</dbReference>
<dbReference type="InterPro" id="IPR036259">
    <property type="entry name" value="MFS_trans_sf"/>
</dbReference>
<evidence type="ECO:0000256" key="5">
    <source>
        <dbReference type="SAM" id="MobiDB-lite"/>
    </source>
</evidence>
<feature type="transmembrane region" description="Helical" evidence="6">
    <location>
        <begin position="380"/>
        <end position="402"/>
    </location>
</feature>
<feature type="domain" description="Major facilitator superfamily (MFS) profile" evidence="7">
    <location>
        <begin position="40"/>
        <end position="469"/>
    </location>
</feature>
<dbReference type="Proteomes" id="UP001302745">
    <property type="component" value="Unassembled WGS sequence"/>
</dbReference>
<sequence>MADIQQESQATALGDPSDDWRGPDDPDCPYNWPMWKRIYMTSIPALLCVNVSFASSVYTSGAADVSRQFNVSHTESLLGLSLFLWALGLGAVVAAPVSEYYGRRIVYLTTVPVFGLFILGSGLAQNFATLAVCRTLAGFFGSAVVSVGGGTNADLWPPALAGFVYPFYFVSPFLGPAFGPVIGGFLSEAKGFRWLEWVILFMVAFNYLYSLPQYETYKKTILQKRARSERRSNAPPSSRSPKVALPSSAVVQRIVLKPFKMLFAESIVLFMTIYMAFNFAVFYSFFAAFPYIFGGPNYNFTAGEQGLTFISIALGCFIGFIAVVYIDRRTYPALEAKYGVGAVPPEYRLYGAMVGCALNPASLFWFGWAANAGSYWPSPVVAAVPFAVGNIMVYSSGALYIMNSYGSLHGASALSANSLLRYAGGGAFPLFTVQMFSSLGIGWASSLLGFVSVALVPVPWVLYKYGHRIRAHSQYITIKEPVSGGQNSLRETASEGEEMGIR</sequence>
<dbReference type="Pfam" id="PF07690">
    <property type="entry name" value="MFS_1"/>
    <property type="match status" value="1"/>
</dbReference>
<feature type="transmembrane region" description="Helical" evidence="6">
    <location>
        <begin position="306"/>
        <end position="326"/>
    </location>
</feature>
<dbReference type="GO" id="GO:0140115">
    <property type="term" value="P:export across plasma membrane"/>
    <property type="evidence" value="ECO:0007669"/>
    <property type="project" value="UniProtKB-ARBA"/>
</dbReference>
<feature type="transmembrane region" description="Helical" evidence="6">
    <location>
        <begin position="163"/>
        <end position="186"/>
    </location>
</feature>
<dbReference type="InterPro" id="IPR011701">
    <property type="entry name" value="MFS"/>
</dbReference>
<feature type="transmembrane region" description="Helical" evidence="6">
    <location>
        <begin position="192"/>
        <end position="209"/>
    </location>
</feature>
<keyword evidence="3 6" id="KW-1133">Transmembrane helix</keyword>
<name>A0AAN6VDL9_9PEZI</name>
<reference evidence="8" key="2">
    <citation type="submission" date="2023-05" db="EMBL/GenBank/DDBJ databases">
        <authorList>
            <consortium name="Lawrence Berkeley National Laboratory"/>
            <person name="Steindorff A."/>
            <person name="Hensen N."/>
            <person name="Bonometti L."/>
            <person name="Westerberg I."/>
            <person name="Brannstrom I.O."/>
            <person name="Guillou S."/>
            <person name="Cros-Aarteil S."/>
            <person name="Calhoun S."/>
            <person name="Haridas S."/>
            <person name="Kuo A."/>
            <person name="Mondo S."/>
            <person name="Pangilinan J."/>
            <person name="Riley R."/>
            <person name="Labutti K."/>
            <person name="Andreopoulos B."/>
            <person name="Lipzen A."/>
            <person name="Chen C."/>
            <person name="Yanf M."/>
            <person name="Daum C."/>
            <person name="Ng V."/>
            <person name="Clum A."/>
            <person name="Ohm R."/>
            <person name="Martin F."/>
            <person name="Silar P."/>
            <person name="Natvig D."/>
            <person name="Lalanne C."/>
            <person name="Gautier V."/>
            <person name="Ament-Velasquez S.L."/>
            <person name="Kruys A."/>
            <person name="Hutchinson M.I."/>
            <person name="Powell A.J."/>
            <person name="Barry K."/>
            <person name="Miller A.N."/>
            <person name="Grigoriev I.V."/>
            <person name="Debuchy R."/>
            <person name="Gladieux P."/>
            <person name="Thoren M.H."/>
            <person name="Johannesson H."/>
        </authorList>
    </citation>
    <scope>NUCLEOTIDE SEQUENCE</scope>
    <source>
        <strain evidence="8">CBS 538.74</strain>
    </source>
</reference>
<feature type="transmembrane region" description="Helical" evidence="6">
    <location>
        <begin position="38"/>
        <end position="58"/>
    </location>
</feature>
<dbReference type="CDD" id="cd17323">
    <property type="entry name" value="MFS_Tpo1_MDR_like"/>
    <property type="match status" value="1"/>
</dbReference>
<keyword evidence="2 6" id="KW-0812">Transmembrane</keyword>
<evidence type="ECO:0000256" key="2">
    <source>
        <dbReference type="ARBA" id="ARBA00022692"/>
    </source>
</evidence>
<evidence type="ECO:0000256" key="1">
    <source>
        <dbReference type="ARBA" id="ARBA00004141"/>
    </source>
</evidence>
<proteinExistence type="predicted"/>
<feature type="compositionally biased region" description="Polar residues" evidence="5">
    <location>
        <begin position="1"/>
        <end position="11"/>
    </location>
</feature>
<organism evidence="8 9">
    <name type="scientific">Chaetomidium leptoderma</name>
    <dbReference type="NCBI Taxonomy" id="669021"/>
    <lineage>
        <taxon>Eukaryota</taxon>
        <taxon>Fungi</taxon>
        <taxon>Dikarya</taxon>
        <taxon>Ascomycota</taxon>
        <taxon>Pezizomycotina</taxon>
        <taxon>Sordariomycetes</taxon>
        <taxon>Sordariomycetidae</taxon>
        <taxon>Sordariales</taxon>
        <taxon>Chaetomiaceae</taxon>
        <taxon>Chaetomidium</taxon>
    </lineage>
</organism>
<reference evidence="8" key="1">
    <citation type="journal article" date="2023" name="Mol. Phylogenet. Evol.">
        <title>Genome-scale phylogeny and comparative genomics of the fungal order Sordariales.</title>
        <authorList>
            <person name="Hensen N."/>
            <person name="Bonometti L."/>
            <person name="Westerberg I."/>
            <person name="Brannstrom I.O."/>
            <person name="Guillou S."/>
            <person name="Cros-Aarteil S."/>
            <person name="Calhoun S."/>
            <person name="Haridas S."/>
            <person name="Kuo A."/>
            <person name="Mondo S."/>
            <person name="Pangilinan J."/>
            <person name="Riley R."/>
            <person name="LaButti K."/>
            <person name="Andreopoulos B."/>
            <person name="Lipzen A."/>
            <person name="Chen C."/>
            <person name="Yan M."/>
            <person name="Daum C."/>
            <person name="Ng V."/>
            <person name="Clum A."/>
            <person name="Steindorff A."/>
            <person name="Ohm R.A."/>
            <person name="Martin F."/>
            <person name="Silar P."/>
            <person name="Natvig D.O."/>
            <person name="Lalanne C."/>
            <person name="Gautier V."/>
            <person name="Ament-Velasquez S.L."/>
            <person name="Kruys A."/>
            <person name="Hutchinson M.I."/>
            <person name="Powell A.J."/>
            <person name="Barry K."/>
            <person name="Miller A.N."/>
            <person name="Grigoriev I.V."/>
            <person name="Debuchy R."/>
            <person name="Gladieux P."/>
            <person name="Hiltunen Thoren M."/>
            <person name="Johannesson H."/>
        </authorList>
    </citation>
    <scope>NUCLEOTIDE SEQUENCE</scope>
    <source>
        <strain evidence="8">CBS 538.74</strain>
    </source>
</reference>
<evidence type="ECO:0000259" key="7">
    <source>
        <dbReference type="PROSITE" id="PS50850"/>
    </source>
</evidence>
<feature type="transmembrane region" description="Helical" evidence="6">
    <location>
        <begin position="442"/>
        <end position="463"/>
    </location>
</feature>
<evidence type="ECO:0000313" key="8">
    <source>
        <dbReference type="EMBL" id="KAK4148575.1"/>
    </source>
</evidence>
<gene>
    <name evidence="8" type="ORF">C8A00DRAFT_19613</name>
</gene>
<accession>A0AAN6VDL9</accession>
<dbReference type="AlphaFoldDB" id="A0AAN6VDL9"/>
<dbReference type="GO" id="GO:0042908">
    <property type="term" value="P:xenobiotic transport"/>
    <property type="evidence" value="ECO:0007669"/>
    <property type="project" value="UniProtKB-ARBA"/>
</dbReference>
<comment type="caution">
    <text evidence="8">The sequence shown here is derived from an EMBL/GenBank/DDBJ whole genome shotgun (WGS) entry which is preliminary data.</text>
</comment>
<dbReference type="PANTHER" id="PTHR23502:SF38">
    <property type="entry name" value="POLYAMINE TRANSPORTER 4"/>
    <property type="match status" value="1"/>
</dbReference>
<feature type="transmembrane region" description="Helical" evidence="6">
    <location>
        <begin position="105"/>
        <end position="124"/>
    </location>
</feature>
<dbReference type="InterPro" id="IPR020846">
    <property type="entry name" value="MFS_dom"/>
</dbReference>
<protein>
    <submittedName>
        <fullName evidence="8">Major facilitator superfamily transporter</fullName>
    </submittedName>
</protein>
<dbReference type="EMBL" id="MU857319">
    <property type="protein sequence ID" value="KAK4148575.1"/>
    <property type="molecule type" value="Genomic_DNA"/>
</dbReference>